<dbReference type="Gene3D" id="3.40.50.2000">
    <property type="entry name" value="Glycogen Phosphorylase B"/>
    <property type="match status" value="2"/>
</dbReference>
<dbReference type="GO" id="GO:0008761">
    <property type="term" value="F:UDP-N-acetylglucosamine 2-epimerase activity"/>
    <property type="evidence" value="ECO:0007669"/>
    <property type="project" value="UniProtKB-EC"/>
</dbReference>
<comment type="similarity">
    <text evidence="2 4">Belongs to the UDP-N-acetylglucosamine 2-epimerase family.</text>
</comment>
<comment type="caution">
    <text evidence="6">The sequence shown here is derived from an EMBL/GenBank/DDBJ whole genome shotgun (WGS) entry which is preliminary data.</text>
</comment>
<keyword evidence="7" id="KW-1185">Reference proteome</keyword>
<keyword evidence="1 4" id="KW-0413">Isomerase</keyword>
<dbReference type="PANTHER" id="PTHR43174">
    <property type="entry name" value="UDP-N-ACETYLGLUCOSAMINE 2-EPIMERASE"/>
    <property type="match status" value="1"/>
</dbReference>
<dbReference type="AlphaFoldDB" id="A0A8J3GAX1"/>
<evidence type="ECO:0000256" key="4">
    <source>
        <dbReference type="RuleBase" id="RU003513"/>
    </source>
</evidence>
<reference evidence="6 7" key="1">
    <citation type="journal article" date="2014" name="Int. J. Syst. Evol. Microbiol.">
        <title>Complete genome sequence of Corynebacterium casei LMG S-19264T (=DSM 44701T), isolated from a smear-ripened cheese.</title>
        <authorList>
            <consortium name="US DOE Joint Genome Institute (JGI-PGF)"/>
            <person name="Walter F."/>
            <person name="Albersmeier A."/>
            <person name="Kalinowski J."/>
            <person name="Ruckert C."/>
        </authorList>
    </citation>
    <scope>NUCLEOTIDE SEQUENCE [LARGE SCALE GENOMIC DNA]</scope>
    <source>
        <strain evidence="6 7">KCTC 12866</strain>
    </source>
</reference>
<dbReference type="EMBL" id="BMXF01000005">
    <property type="protein sequence ID" value="GHB83310.1"/>
    <property type="molecule type" value="Genomic_DNA"/>
</dbReference>
<name>A0A8J3GAX1_9BACT</name>
<dbReference type="Proteomes" id="UP000598271">
    <property type="component" value="Unassembled WGS sequence"/>
</dbReference>
<dbReference type="InterPro" id="IPR003331">
    <property type="entry name" value="UDP_GlcNAc_Epimerase_2_dom"/>
</dbReference>
<gene>
    <name evidence="6" type="primary">rffE</name>
    <name evidence="6" type="ORF">GCM10007390_42880</name>
</gene>
<dbReference type="CDD" id="cd03786">
    <property type="entry name" value="GTB_UDP-GlcNAc_2-Epimerase"/>
    <property type="match status" value="1"/>
</dbReference>
<dbReference type="InterPro" id="IPR029767">
    <property type="entry name" value="WecB-like"/>
</dbReference>
<accession>A0A8J3GAX1</accession>
<evidence type="ECO:0000256" key="2">
    <source>
        <dbReference type="ARBA" id="ARBA00038209"/>
    </source>
</evidence>
<dbReference type="RefSeq" id="WP_189567196.1">
    <property type="nucleotide sequence ID" value="NZ_BMXF01000005.1"/>
</dbReference>
<evidence type="ECO:0000256" key="3">
    <source>
        <dbReference type="ARBA" id="ARBA00038858"/>
    </source>
</evidence>
<proteinExistence type="inferred from homology"/>
<evidence type="ECO:0000256" key="1">
    <source>
        <dbReference type="ARBA" id="ARBA00023235"/>
    </source>
</evidence>
<sequence length="367" mass="40119">MKVLTVFGTRPEAIKMAPLVKVLHDSPAVEQKVCSTGQHREMLEPIMSFFDIEADFNLDIMQPGQDLTDITSRILLGMRGVLQEFQPDWVLVHGDTTTALAATLAAFYAGVKVGHVEAGLRTGSLYAPFPEEANRLLVDRLASAYFAPTQRNADNLLREGVASSRILITGNTVVDALLWATEKVKGFSEQVPSGIQTAFENNARVLLVTGHRRENFGKGFRQICAALRTLAGRFPDLNIVYPVHLNPQVQKPVLEYLSDLPNILLAAPMEYPDFVFAMKSSGLILTDSGGIQEEAPSLGKPVLVMRDTTERPEALEAGAVQLVGADEDRIVAAVENWWTDKPLVMAANPYGDGQSSSRISDYLLNNG</sequence>
<dbReference type="NCBIfam" id="TIGR00236">
    <property type="entry name" value="wecB"/>
    <property type="match status" value="1"/>
</dbReference>
<evidence type="ECO:0000313" key="6">
    <source>
        <dbReference type="EMBL" id="GHB83310.1"/>
    </source>
</evidence>
<evidence type="ECO:0000313" key="7">
    <source>
        <dbReference type="Proteomes" id="UP000598271"/>
    </source>
</evidence>
<dbReference type="Pfam" id="PF02350">
    <property type="entry name" value="Epimerase_2"/>
    <property type="match status" value="1"/>
</dbReference>
<dbReference type="EC" id="5.1.3.14" evidence="3"/>
<dbReference type="FunFam" id="3.40.50.2000:FF:000043">
    <property type="entry name" value="UDP-N-acetylglucosamine 2-epimerase"/>
    <property type="match status" value="1"/>
</dbReference>
<evidence type="ECO:0000259" key="5">
    <source>
        <dbReference type="Pfam" id="PF02350"/>
    </source>
</evidence>
<dbReference type="PANTHER" id="PTHR43174:SF2">
    <property type="entry name" value="UDP-N-ACETYLGLUCOSAMINE 2-EPIMERASE"/>
    <property type="match status" value="1"/>
</dbReference>
<dbReference type="SUPFAM" id="SSF53756">
    <property type="entry name" value="UDP-Glycosyltransferase/glycogen phosphorylase"/>
    <property type="match status" value="1"/>
</dbReference>
<feature type="domain" description="UDP-N-acetylglucosamine 2-epimerase" evidence="5">
    <location>
        <begin position="23"/>
        <end position="363"/>
    </location>
</feature>
<organism evidence="6 7">
    <name type="scientific">Persicitalea jodogahamensis</name>
    <dbReference type="NCBI Taxonomy" id="402147"/>
    <lineage>
        <taxon>Bacteria</taxon>
        <taxon>Pseudomonadati</taxon>
        <taxon>Bacteroidota</taxon>
        <taxon>Cytophagia</taxon>
        <taxon>Cytophagales</taxon>
        <taxon>Spirosomataceae</taxon>
        <taxon>Persicitalea</taxon>
    </lineage>
</organism>
<protein>
    <recommendedName>
        <fullName evidence="3">UDP-N-acetylglucosamine 2-epimerase (non-hydrolyzing)</fullName>
        <ecNumber evidence="3">5.1.3.14</ecNumber>
    </recommendedName>
</protein>